<dbReference type="SUPFAM" id="SSF55874">
    <property type="entry name" value="ATPase domain of HSP90 chaperone/DNA topoisomerase II/histidine kinase"/>
    <property type="match status" value="1"/>
</dbReference>
<evidence type="ECO:0000256" key="1">
    <source>
        <dbReference type="ARBA" id="ARBA00000085"/>
    </source>
</evidence>
<evidence type="ECO:0000256" key="3">
    <source>
        <dbReference type="ARBA" id="ARBA00012438"/>
    </source>
</evidence>
<keyword evidence="11" id="KW-1185">Reference proteome</keyword>
<evidence type="ECO:0000313" key="11">
    <source>
        <dbReference type="Proteomes" id="UP000233565"/>
    </source>
</evidence>
<keyword evidence="6 10" id="KW-0418">Kinase</keyword>
<dbReference type="InterPro" id="IPR004358">
    <property type="entry name" value="Sig_transdc_His_kin-like_C"/>
</dbReference>
<dbReference type="PANTHER" id="PTHR43711">
    <property type="entry name" value="TWO-COMPONENT HISTIDINE KINASE"/>
    <property type="match status" value="1"/>
</dbReference>
<evidence type="ECO:0000256" key="2">
    <source>
        <dbReference type="ARBA" id="ARBA00004236"/>
    </source>
</evidence>
<dbReference type="SUPFAM" id="SSF55781">
    <property type="entry name" value="GAF domain-like"/>
    <property type="match status" value="2"/>
</dbReference>
<comment type="caution">
    <text evidence="10">The sequence shown here is derived from an EMBL/GenBank/DDBJ whole genome shotgun (WGS) entry which is preliminary data.</text>
</comment>
<dbReference type="Gene3D" id="3.30.450.40">
    <property type="match status" value="2"/>
</dbReference>
<dbReference type="InterPro" id="IPR036890">
    <property type="entry name" value="HATPase_C_sf"/>
</dbReference>
<dbReference type="SUPFAM" id="SSF47384">
    <property type="entry name" value="Homodimeric domain of signal transducing histidine kinase"/>
    <property type="match status" value="1"/>
</dbReference>
<name>A0ABX4QT07_9ACTN</name>
<dbReference type="SMART" id="SM00388">
    <property type="entry name" value="HisKA"/>
    <property type="match status" value="1"/>
</dbReference>
<dbReference type="PROSITE" id="PS50109">
    <property type="entry name" value="HIS_KIN"/>
    <property type="match status" value="1"/>
</dbReference>
<comment type="subcellular location">
    <subcellularLocation>
        <location evidence="2">Cell membrane</location>
    </subcellularLocation>
</comment>
<comment type="catalytic activity">
    <reaction evidence="1">
        <text>ATP + protein L-histidine = ADP + protein N-phospho-L-histidine.</text>
        <dbReference type="EC" id="2.7.13.3"/>
    </reaction>
</comment>
<dbReference type="InterPro" id="IPR005467">
    <property type="entry name" value="His_kinase_dom"/>
</dbReference>
<gene>
    <name evidence="10" type="ORF">CXG46_20575</name>
</gene>
<protein>
    <recommendedName>
        <fullName evidence="3">histidine kinase</fullName>
        <ecNumber evidence="3">2.7.13.3</ecNumber>
    </recommendedName>
</protein>
<keyword evidence="7" id="KW-0902">Two-component regulatory system</keyword>
<evidence type="ECO:0000256" key="6">
    <source>
        <dbReference type="ARBA" id="ARBA00022777"/>
    </source>
</evidence>
<keyword evidence="4" id="KW-0597">Phosphoprotein</keyword>
<reference evidence="10 11" key="1">
    <citation type="submission" date="2017-12" db="EMBL/GenBank/DDBJ databases">
        <title>Pharmacopeia of the Arctic Ocean.</title>
        <authorList>
            <person name="Collins E."/>
            <person name="Ducluzeau A.-L."/>
        </authorList>
    </citation>
    <scope>NUCLEOTIDE SEQUENCE [LARGE SCALE GENOMIC DNA]</scope>
    <source>
        <strain evidence="10 11">DSM 23325</strain>
    </source>
</reference>
<dbReference type="InterPro" id="IPR003594">
    <property type="entry name" value="HATPase_dom"/>
</dbReference>
<feature type="domain" description="Histidine kinase" evidence="9">
    <location>
        <begin position="412"/>
        <end position="628"/>
    </location>
</feature>
<dbReference type="PRINTS" id="PR00344">
    <property type="entry name" value="BCTRLSENSOR"/>
</dbReference>
<dbReference type="InterPro" id="IPR050736">
    <property type="entry name" value="Sensor_HK_Regulatory"/>
</dbReference>
<dbReference type="Gene3D" id="3.30.565.10">
    <property type="entry name" value="Histidine kinase-like ATPase, C-terminal domain"/>
    <property type="match status" value="1"/>
</dbReference>
<dbReference type="Proteomes" id="UP000233565">
    <property type="component" value="Unassembled WGS sequence"/>
</dbReference>
<organism evidence="10 11">
    <name type="scientific">Nocardioides alpinus</name>
    <dbReference type="NCBI Taxonomy" id="748909"/>
    <lineage>
        <taxon>Bacteria</taxon>
        <taxon>Bacillati</taxon>
        <taxon>Actinomycetota</taxon>
        <taxon>Actinomycetes</taxon>
        <taxon>Propionibacteriales</taxon>
        <taxon>Nocardioidaceae</taxon>
        <taxon>Nocardioides</taxon>
    </lineage>
</organism>
<proteinExistence type="predicted"/>
<sequence>MTSATVGLSRHILAHARRGPRPKVAPGRRTPTRVASRRRGAVNESVGAGHSVPPWADDDTRQHLQVLVEGVATLAGFEQSAITLLRGDAYEVVVAAGVPDGFAGTRVPLETMAVEMANADEWGVWRFVPHDRIGDEVLEYSHIPDVVPLEGPDAWHPLDMLFAPLLDDGGQMRGFLSVDTPRDGRLPGPDQLAVLTQYAGVASTLVLLALERENLAERVRIADEAREIVRRALGEPSLDLVVEACRSTLVSCFGAVGMWLTAFDAGGGTSTTSHSVGSGYVEPPFSEIDDVVIRLARRYWSDQYVAHFSHARSVQPGLPSGDAERLLAFLDRIGIGSVLFVPLGAGPECLGFLVLTRVSDTPAWTTTERLAARDIGRDLGQAVANARQIERERAVADRLRRLDGYRMEMVNTLGHELRTPLFSMTANLELLDVDALSDEDRLSVAAANRGAARMQAVIEDLLAMAQVADPLREFVPEQVDLRRVLLDVAEECHAGASAKSQVCVLDVPDDPVLVSGRPEELHRMLANLASNAIKYSDHGGHIDVRLARQDDKVRVTFADAGIGISEDDQHDLFREFFRSTNPNALARPGTGLGLAIVERIARRHSGRVEVTSELGRGTTASVTLPGLLAVSPPARP</sequence>
<evidence type="ECO:0000256" key="7">
    <source>
        <dbReference type="ARBA" id="ARBA00023012"/>
    </source>
</evidence>
<dbReference type="EMBL" id="PJBV01000035">
    <property type="protein sequence ID" value="PKH37796.1"/>
    <property type="molecule type" value="Genomic_DNA"/>
</dbReference>
<evidence type="ECO:0000256" key="5">
    <source>
        <dbReference type="ARBA" id="ARBA00022679"/>
    </source>
</evidence>
<dbReference type="Gene3D" id="1.10.287.130">
    <property type="match status" value="1"/>
</dbReference>
<feature type="compositionally biased region" description="Basic residues" evidence="8">
    <location>
        <begin position="12"/>
        <end position="21"/>
    </location>
</feature>
<dbReference type="InterPro" id="IPR029016">
    <property type="entry name" value="GAF-like_dom_sf"/>
</dbReference>
<evidence type="ECO:0000256" key="4">
    <source>
        <dbReference type="ARBA" id="ARBA00022553"/>
    </source>
</evidence>
<dbReference type="InterPro" id="IPR036097">
    <property type="entry name" value="HisK_dim/P_sf"/>
</dbReference>
<evidence type="ECO:0000313" key="10">
    <source>
        <dbReference type="EMBL" id="PKH37796.1"/>
    </source>
</evidence>
<dbReference type="SMART" id="SM00387">
    <property type="entry name" value="HATPase_c"/>
    <property type="match status" value="1"/>
</dbReference>
<evidence type="ECO:0000256" key="8">
    <source>
        <dbReference type="SAM" id="MobiDB-lite"/>
    </source>
</evidence>
<dbReference type="CDD" id="cd00082">
    <property type="entry name" value="HisKA"/>
    <property type="match status" value="1"/>
</dbReference>
<dbReference type="GO" id="GO:0016301">
    <property type="term" value="F:kinase activity"/>
    <property type="evidence" value="ECO:0007669"/>
    <property type="project" value="UniProtKB-KW"/>
</dbReference>
<accession>A0ABX4QT07</accession>
<dbReference type="Pfam" id="PF02518">
    <property type="entry name" value="HATPase_c"/>
    <property type="match status" value="1"/>
</dbReference>
<keyword evidence="5" id="KW-0808">Transferase</keyword>
<dbReference type="Pfam" id="PF00512">
    <property type="entry name" value="HisKA"/>
    <property type="match status" value="1"/>
</dbReference>
<feature type="region of interest" description="Disordered" evidence="8">
    <location>
        <begin position="1"/>
        <end position="55"/>
    </location>
</feature>
<dbReference type="PANTHER" id="PTHR43711:SF1">
    <property type="entry name" value="HISTIDINE KINASE 1"/>
    <property type="match status" value="1"/>
</dbReference>
<dbReference type="EC" id="2.7.13.3" evidence="3"/>
<evidence type="ECO:0000259" key="9">
    <source>
        <dbReference type="PROSITE" id="PS50109"/>
    </source>
</evidence>
<dbReference type="InterPro" id="IPR003661">
    <property type="entry name" value="HisK_dim/P_dom"/>
</dbReference>